<feature type="domain" description="PPM-type phosphatase" evidence="2">
    <location>
        <begin position="5"/>
        <end position="241"/>
    </location>
</feature>
<dbReference type="Gene3D" id="3.60.40.10">
    <property type="entry name" value="PPM-type phosphatase domain"/>
    <property type="match status" value="1"/>
</dbReference>
<dbReference type="SMART" id="SM00331">
    <property type="entry name" value="PP2C_SIG"/>
    <property type="match status" value="1"/>
</dbReference>
<keyword evidence="4" id="KW-1185">Reference proteome</keyword>
<gene>
    <name evidence="3" type="primary">stp3</name>
    <name evidence="3" type="ORF">AXFE_06820</name>
</gene>
<name>A0A0D8HKQ0_9ACTN</name>
<dbReference type="PANTHER" id="PTHR47992">
    <property type="entry name" value="PROTEIN PHOSPHATASE"/>
    <property type="match status" value="1"/>
</dbReference>
<evidence type="ECO:0000313" key="4">
    <source>
        <dbReference type="Proteomes" id="UP000032360"/>
    </source>
</evidence>
<dbReference type="Pfam" id="PF13672">
    <property type="entry name" value="PP2C_2"/>
    <property type="match status" value="1"/>
</dbReference>
<proteinExistence type="predicted"/>
<dbReference type="AlphaFoldDB" id="A0A0D8HKQ0"/>
<dbReference type="EC" id="3.1.3.16" evidence="3"/>
<evidence type="ECO:0000313" key="3">
    <source>
        <dbReference type="EMBL" id="KJF18454.1"/>
    </source>
</evidence>
<dbReference type="Proteomes" id="UP000032360">
    <property type="component" value="Unassembled WGS sequence"/>
</dbReference>
<dbReference type="OrthoDB" id="9801841at2"/>
<dbReference type="CDD" id="cd00143">
    <property type="entry name" value="PP2Cc"/>
    <property type="match status" value="1"/>
</dbReference>
<comment type="caution">
    <text evidence="3">The sequence shown here is derived from an EMBL/GenBank/DDBJ whole genome shotgun (WGS) entry which is preliminary data.</text>
</comment>
<dbReference type="InterPro" id="IPR001932">
    <property type="entry name" value="PPM-type_phosphatase-like_dom"/>
</dbReference>
<keyword evidence="1" id="KW-0472">Membrane</keyword>
<evidence type="ECO:0000256" key="1">
    <source>
        <dbReference type="SAM" id="Phobius"/>
    </source>
</evidence>
<dbReference type="STRING" id="1280514.AXFE_06820"/>
<accession>A0A0D8HKQ0</accession>
<sequence length="424" mass="45239">MALVDWGSATNTGKVRRDNQDHVFADGSIFIVADGMGGANGGETAARIAVDAFTERVNQSELDSDAIQSALFYANEMVFTMGMANPDLHGMGTTFVSLVLEEIQGEKSPRKAYLLNVGDSRAYLLRKGEITQLTVDHSWVEEMMRAGRMSEDEVAHSRSRHVLTKVVGVDETVGPDLWEIHLDPGDQVILCSDGVTNELGDLEIAEILRRSKSAQDGASKVVEAAVLAGGVDNASAVVVALAPIGDESIRDLETHSQGVAASPLIRFAPHVVKIEGEDASLRGPMLQSIPIPISKSEFHKSGMYLRIAAFLILLLVILGVGAYGINSYVNGSYFVGASNTSNVVIYQGRPGGILWFKPKVVEVEKIKLNALPNSYVVQIKAGVAETSLSAARNYISNLTSQVRSYSATTSTLSSTTPTLVSGGG</sequence>
<keyword evidence="3" id="KW-0378">Hydrolase</keyword>
<dbReference type="SUPFAM" id="SSF81606">
    <property type="entry name" value="PP2C-like"/>
    <property type="match status" value="1"/>
</dbReference>
<dbReference type="EMBL" id="JXYS01000017">
    <property type="protein sequence ID" value="KJF18454.1"/>
    <property type="molecule type" value="Genomic_DNA"/>
</dbReference>
<keyword evidence="1" id="KW-0812">Transmembrane</keyword>
<dbReference type="InterPro" id="IPR036457">
    <property type="entry name" value="PPM-type-like_dom_sf"/>
</dbReference>
<reference evidence="3 4" key="1">
    <citation type="submission" date="2015-01" db="EMBL/GenBank/DDBJ databases">
        <title>Draft genome of the acidophilic iron oxidizer Acidithrix ferrooxidans strain Py-F3.</title>
        <authorList>
            <person name="Poehlein A."/>
            <person name="Eisen S."/>
            <person name="Schloemann M."/>
            <person name="Johnson B.D."/>
            <person name="Daniel R."/>
            <person name="Muehling M."/>
        </authorList>
    </citation>
    <scope>NUCLEOTIDE SEQUENCE [LARGE SCALE GENOMIC DNA]</scope>
    <source>
        <strain evidence="3 4">Py-F3</strain>
    </source>
</reference>
<dbReference type="PROSITE" id="PS51746">
    <property type="entry name" value="PPM_2"/>
    <property type="match status" value="1"/>
</dbReference>
<keyword evidence="1" id="KW-1133">Transmembrane helix</keyword>
<evidence type="ECO:0000259" key="2">
    <source>
        <dbReference type="PROSITE" id="PS51746"/>
    </source>
</evidence>
<feature type="transmembrane region" description="Helical" evidence="1">
    <location>
        <begin position="303"/>
        <end position="325"/>
    </location>
</feature>
<protein>
    <submittedName>
        <fullName evidence="3">Serine/threonine phosphatase stp</fullName>
        <ecNumber evidence="3">3.1.3.16</ecNumber>
    </submittedName>
</protein>
<dbReference type="InterPro" id="IPR015655">
    <property type="entry name" value="PP2C"/>
</dbReference>
<dbReference type="SMART" id="SM00332">
    <property type="entry name" value="PP2Cc"/>
    <property type="match status" value="1"/>
</dbReference>
<organism evidence="3 4">
    <name type="scientific">Acidithrix ferrooxidans</name>
    <dbReference type="NCBI Taxonomy" id="1280514"/>
    <lineage>
        <taxon>Bacteria</taxon>
        <taxon>Bacillati</taxon>
        <taxon>Actinomycetota</taxon>
        <taxon>Acidimicrobiia</taxon>
        <taxon>Acidimicrobiales</taxon>
        <taxon>Acidimicrobiaceae</taxon>
        <taxon>Acidithrix</taxon>
    </lineage>
</organism>
<dbReference type="GO" id="GO:0004722">
    <property type="term" value="F:protein serine/threonine phosphatase activity"/>
    <property type="evidence" value="ECO:0007669"/>
    <property type="project" value="UniProtKB-EC"/>
</dbReference>